<evidence type="ECO:0000259" key="3">
    <source>
        <dbReference type="PROSITE" id="PS51164"/>
    </source>
</evidence>
<dbReference type="RefSeq" id="XP_020046202.1">
    <property type="nucleotide sequence ID" value="XM_020191924.1"/>
</dbReference>
<evidence type="ECO:0000256" key="1">
    <source>
        <dbReference type="ARBA" id="ARBA00022729"/>
    </source>
</evidence>
<dbReference type="GO" id="GO:0005975">
    <property type="term" value="P:carbohydrate metabolic process"/>
    <property type="evidence" value="ECO:0007669"/>
    <property type="project" value="InterPro"/>
</dbReference>
<reference evidence="5" key="1">
    <citation type="submission" date="2016-05" db="EMBL/GenBank/DDBJ databases">
        <title>Comparative genomics of biotechnologically important yeasts.</title>
        <authorList>
            <consortium name="DOE Joint Genome Institute"/>
            <person name="Riley R."/>
            <person name="Haridas S."/>
            <person name="Wolfe K.H."/>
            <person name="Lopes M.R."/>
            <person name="Hittinger C.T."/>
            <person name="Goker M."/>
            <person name="Salamov A."/>
            <person name="Wisecaver J."/>
            <person name="Long T.M."/>
            <person name="Aerts A.L."/>
            <person name="Barry K."/>
            <person name="Choi C."/>
            <person name="Clum A."/>
            <person name="Coughlan A.Y."/>
            <person name="Deshpande S."/>
            <person name="Douglass A.P."/>
            <person name="Hanson S.J."/>
            <person name="Klenk H.-P."/>
            <person name="Labutti K."/>
            <person name="Lapidus A."/>
            <person name="Lindquist E."/>
            <person name="Lipzen A."/>
            <person name="Meier-Kolthoff J.P."/>
            <person name="Ohm R.A."/>
            <person name="Otillar R.P."/>
            <person name="Pangilinan J."/>
            <person name="Peng Y."/>
            <person name="Rokas A."/>
            <person name="Rosa C.A."/>
            <person name="Scheuner C."/>
            <person name="Sibirny A.A."/>
            <person name="Slot J.C."/>
            <person name="Stielow J.B."/>
            <person name="Sun H."/>
            <person name="Kurtzman C.P."/>
            <person name="Blackwell M."/>
            <person name="Grigoriev I.V."/>
            <person name="Jeffries T.W."/>
        </authorList>
    </citation>
    <scope>NUCLEOTIDE SEQUENCE [LARGE SCALE GENOMIC DNA]</scope>
    <source>
        <strain evidence="5">DSM 1968</strain>
    </source>
</reference>
<proteinExistence type="predicted"/>
<keyword evidence="1 2" id="KW-0732">Signal</keyword>
<accession>A0A1D2VE44</accession>
<feature type="domain" description="CBM1" evidence="3">
    <location>
        <begin position="30"/>
        <end position="65"/>
    </location>
</feature>
<dbReference type="GeneID" id="30965560"/>
<dbReference type="Pfam" id="PF00734">
    <property type="entry name" value="CBM_1"/>
    <property type="match status" value="2"/>
</dbReference>
<evidence type="ECO:0000256" key="2">
    <source>
        <dbReference type="SAM" id="SignalP"/>
    </source>
</evidence>
<feature type="signal peptide" evidence="2">
    <location>
        <begin position="1"/>
        <end position="17"/>
    </location>
</feature>
<evidence type="ECO:0000313" key="4">
    <source>
        <dbReference type="EMBL" id="ODV59895.1"/>
    </source>
</evidence>
<evidence type="ECO:0000313" key="5">
    <source>
        <dbReference type="Proteomes" id="UP000095038"/>
    </source>
</evidence>
<dbReference type="PROSITE" id="PS51164">
    <property type="entry name" value="CBM1_2"/>
    <property type="match status" value="2"/>
</dbReference>
<dbReference type="SMART" id="SM00236">
    <property type="entry name" value="fCBD"/>
    <property type="match status" value="2"/>
</dbReference>
<dbReference type="AlphaFoldDB" id="A0A1D2VE44"/>
<gene>
    <name evidence="4" type="ORF">ASCRUDRAFT_71385</name>
</gene>
<dbReference type="InterPro" id="IPR000254">
    <property type="entry name" value="CBD"/>
</dbReference>
<dbReference type="OrthoDB" id="5271017at2759"/>
<organism evidence="4 5">
    <name type="scientific">Ascoidea rubescens DSM 1968</name>
    <dbReference type="NCBI Taxonomy" id="1344418"/>
    <lineage>
        <taxon>Eukaryota</taxon>
        <taxon>Fungi</taxon>
        <taxon>Dikarya</taxon>
        <taxon>Ascomycota</taxon>
        <taxon>Saccharomycotina</taxon>
        <taxon>Saccharomycetes</taxon>
        <taxon>Ascoideaceae</taxon>
        <taxon>Ascoidea</taxon>
    </lineage>
</organism>
<name>A0A1D2VE44_9ASCO</name>
<feature type="domain" description="CBM1" evidence="3">
    <location>
        <begin position="143"/>
        <end position="178"/>
    </location>
</feature>
<dbReference type="Proteomes" id="UP000095038">
    <property type="component" value="Unassembled WGS sequence"/>
</dbReference>
<dbReference type="PROSITE" id="PS00562">
    <property type="entry name" value="CBM1_1"/>
    <property type="match status" value="1"/>
</dbReference>
<sequence>MLFLLTLFLSFISVIFAYTNSSSSETSSDTCASLYYQCGGLNWEGSTCCSIGTCVKHNDYYWQCQEDDATLTSTYIESDYSINFNETDADSDSSSETGYDYEYGFHVYTNSTGSYTNGSSSATTADVISTTADVISTSPENDNCVGLDYQCGGIGWAGPTCCSVGTCVESNEHYWKCSGDETISSLTTTLEDEEDYVTVYIKKFVTITTDVYTTLSIDAEGSTSELAYTSTNKITMTLTTSIRGNNTVTSSYNNYPPVATSNSYYESSLDGVSATNNNSTYVTTAY</sequence>
<keyword evidence="5" id="KW-1185">Reference proteome</keyword>
<protein>
    <recommendedName>
        <fullName evidence="3">CBM1 domain-containing protein</fullName>
    </recommendedName>
</protein>
<feature type="chain" id="PRO_5008910414" description="CBM1 domain-containing protein" evidence="2">
    <location>
        <begin position="18"/>
        <end position="286"/>
    </location>
</feature>
<dbReference type="GO" id="GO:0005576">
    <property type="term" value="C:extracellular region"/>
    <property type="evidence" value="ECO:0007669"/>
    <property type="project" value="InterPro"/>
</dbReference>
<dbReference type="InParanoid" id="A0A1D2VE44"/>
<dbReference type="SUPFAM" id="SSF57180">
    <property type="entry name" value="Cellulose-binding domain"/>
    <property type="match status" value="2"/>
</dbReference>
<dbReference type="GO" id="GO:0030248">
    <property type="term" value="F:cellulose binding"/>
    <property type="evidence" value="ECO:0007669"/>
    <property type="project" value="InterPro"/>
</dbReference>
<dbReference type="EMBL" id="KV454484">
    <property type="protein sequence ID" value="ODV59895.1"/>
    <property type="molecule type" value="Genomic_DNA"/>
</dbReference>
<dbReference type="InterPro" id="IPR035971">
    <property type="entry name" value="CBD_sf"/>
</dbReference>